<reference evidence="1 2" key="1">
    <citation type="submission" date="2021-03" db="EMBL/GenBank/DDBJ databases">
        <title>Five novel Rahnella species.</title>
        <authorList>
            <person name="Brady C."/>
            <person name="Asselin J."/>
            <person name="Beer S."/>
            <person name="Bruberg M.B."/>
            <person name="Crampton B."/>
            <person name="Venter S."/>
            <person name="Arnold D."/>
            <person name="Denman S."/>
        </authorList>
    </citation>
    <scope>NUCLEOTIDE SEQUENCE [LARGE SCALE GENOMIC DNA]</scope>
    <source>
        <strain evidence="1 2">FRB 231</strain>
    </source>
</reference>
<sequence>MTDFGIARQRLGFEQVRSEIGMSQEAHIQALLQLSSQQGKIHEAG</sequence>
<dbReference type="Proteomes" id="UP000739284">
    <property type="component" value="Unassembled WGS sequence"/>
</dbReference>
<evidence type="ECO:0000313" key="1">
    <source>
        <dbReference type="EMBL" id="MBU9844845.1"/>
    </source>
</evidence>
<proteinExistence type="predicted"/>
<dbReference type="RefSeq" id="WP_217148650.1">
    <property type="nucleotide sequence ID" value="NZ_JAFMOY010000118.1"/>
</dbReference>
<protein>
    <submittedName>
        <fullName evidence="1">Uncharacterized protein</fullName>
    </submittedName>
</protein>
<accession>A0ABS6LDK2</accession>
<comment type="caution">
    <text evidence="1">The sequence shown here is derived from an EMBL/GenBank/DDBJ whole genome shotgun (WGS) entry which is preliminary data.</text>
</comment>
<keyword evidence="2" id="KW-1185">Reference proteome</keyword>
<organism evidence="1 2">
    <name type="scientific">Rahnella ecdela</name>
    <dbReference type="NCBI Taxonomy" id="2816250"/>
    <lineage>
        <taxon>Bacteria</taxon>
        <taxon>Pseudomonadati</taxon>
        <taxon>Pseudomonadota</taxon>
        <taxon>Gammaproteobacteria</taxon>
        <taxon>Enterobacterales</taxon>
        <taxon>Yersiniaceae</taxon>
        <taxon>Rahnella</taxon>
    </lineage>
</organism>
<evidence type="ECO:0000313" key="2">
    <source>
        <dbReference type="Proteomes" id="UP000739284"/>
    </source>
</evidence>
<gene>
    <name evidence="1" type="ORF">J1784_07455</name>
</gene>
<name>A0ABS6LDK2_9GAMM</name>
<dbReference type="EMBL" id="JAFMOY010000118">
    <property type="protein sequence ID" value="MBU9844845.1"/>
    <property type="molecule type" value="Genomic_DNA"/>
</dbReference>